<name>A0A9Q1IHC0_SYNKA</name>
<evidence type="ECO:0000313" key="2">
    <source>
        <dbReference type="Proteomes" id="UP001152622"/>
    </source>
</evidence>
<accession>A0A9Q1IHC0</accession>
<comment type="caution">
    <text evidence="1">The sequence shown here is derived from an EMBL/GenBank/DDBJ whole genome shotgun (WGS) entry which is preliminary data.</text>
</comment>
<dbReference type="Proteomes" id="UP001152622">
    <property type="component" value="Chromosome 16"/>
</dbReference>
<dbReference type="EMBL" id="JAINUF010000016">
    <property type="protein sequence ID" value="KAJ8340575.1"/>
    <property type="molecule type" value="Genomic_DNA"/>
</dbReference>
<organism evidence="1 2">
    <name type="scientific">Synaphobranchus kaupii</name>
    <name type="common">Kaup's arrowtooth eel</name>
    <dbReference type="NCBI Taxonomy" id="118154"/>
    <lineage>
        <taxon>Eukaryota</taxon>
        <taxon>Metazoa</taxon>
        <taxon>Chordata</taxon>
        <taxon>Craniata</taxon>
        <taxon>Vertebrata</taxon>
        <taxon>Euteleostomi</taxon>
        <taxon>Actinopterygii</taxon>
        <taxon>Neopterygii</taxon>
        <taxon>Teleostei</taxon>
        <taxon>Anguilliformes</taxon>
        <taxon>Synaphobranchidae</taxon>
        <taxon>Synaphobranchus</taxon>
    </lineage>
</organism>
<keyword evidence="2" id="KW-1185">Reference proteome</keyword>
<evidence type="ECO:0000313" key="1">
    <source>
        <dbReference type="EMBL" id="KAJ8340575.1"/>
    </source>
</evidence>
<reference evidence="1" key="1">
    <citation type="journal article" date="2023" name="Science">
        <title>Genome structures resolve the early diversification of teleost fishes.</title>
        <authorList>
            <person name="Parey E."/>
            <person name="Louis A."/>
            <person name="Montfort J."/>
            <person name="Bouchez O."/>
            <person name="Roques C."/>
            <person name="Iampietro C."/>
            <person name="Lluch J."/>
            <person name="Castinel A."/>
            <person name="Donnadieu C."/>
            <person name="Desvignes T."/>
            <person name="Floi Bucao C."/>
            <person name="Jouanno E."/>
            <person name="Wen M."/>
            <person name="Mejri S."/>
            <person name="Dirks R."/>
            <person name="Jansen H."/>
            <person name="Henkel C."/>
            <person name="Chen W.J."/>
            <person name="Zahm M."/>
            <person name="Cabau C."/>
            <person name="Klopp C."/>
            <person name="Thompson A.W."/>
            <person name="Robinson-Rechavi M."/>
            <person name="Braasch I."/>
            <person name="Lecointre G."/>
            <person name="Bobe J."/>
            <person name="Postlethwait J.H."/>
            <person name="Berthelot C."/>
            <person name="Roest Crollius H."/>
            <person name="Guiguen Y."/>
        </authorList>
    </citation>
    <scope>NUCLEOTIDE SEQUENCE</scope>
    <source>
        <strain evidence="1">WJC10195</strain>
    </source>
</reference>
<protein>
    <submittedName>
        <fullName evidence="1">Uncharacterized protein</fullName>
    </submittedName>
</protein>
<dbReference type="AlphaFoldDB" id="A0A9Q1IHC0"/>
<sequence length="71" mass="7495">MMYVSASSLMCARYAASGSKGTAAEGTGAIVGFHVVAASRKEGRGDSSSQRELWPDDMVLARAILTQPQLF</sequence>
<proteinExistence type="predicted"/>
<gene>
    <name evidence="1" type="ORF">SKAU_G00352080</name>
</gene>